<feature type="domain" description="Glycosyl hydrolase family 13 catalytic" evidence="2">
    <location>
        <begin position="14"/>
        <end position="395"/>
    </location>
</feature>
<dbReference type="Gene3D" id="2.60.40.1180">
    <property type="entry name" value="Golgi alpha-mannosidase II"/>
    <property type="match status" value="1"/>
</dbReference>
<evidence type="ECO:0000256" key="1">
    <source>
        <dbReference type="ARBA" id="ARBA00008061"/>
    </source>
</evidence>
<accession>A0ABV8GDD4</accession>
<dbReference type="SMART" id="SM00642">
    <property type="entry name" value="Aamy"/>
    <property type="match status" value="1"/>
</dbReference>
<dbReference type="InterPro" id="IPR045857">
    <property type="entry name" value="O16G_dom_2"/>
</dbReference>
<dbReference type="PANTHER" id="PTHR10357:SF179">
    <property type="entry name" value="NEUTRAL AND BASIC AMINO ACID TRANSPORT PROTEIN RBAT"/>
    <property type="match status" value="1"/>
</dbReference>
<dbReference type="GO" id="GO:0016787">
    <property type="term" value="F:hydrolase activity"/>
    <property type="evidence" value="ECO:0007669"/>
    <property type="project" value="UniProtKB-KW"/>
</dbReference>
<comment type="caution">
    <text evidence="3">The sequence shown here is derived from an EMBL/GenBank/DDBJ whole genome shotgun (WGS) entry which is preliminary data.</text>
</comment>
<proteinExistence type="inferred from homology"/>
<evidence type="ECO:0000313" key="4">
    <source>
        <dbReference type="Proteomes" id="UP001595851"/>
    </source>
</evidence>
<dbReference type="PANTHER" id="PTHR10357">
    <property type="entry name" value="ALPHA-AMYLASE FAMILY MEMBER"/>
    <property type="match status" value="1"/>
</dbReference>
<dbReference type="SUPFAM" id="SSF51445">
    <property type="entry name" value="(Trans)glycosidases"/>
    <property type="match status" value="1"/>
</dbReference>
<dbReference type="Gene3D" id="3.20.20.80">
    <property type="entry name" value="Glycosidases"/>
    <property type="match status" value="1"/>
</dbReference>
<dbReference type="InterPro" id="IPR017853">
    <property type="entry name" value="GH"/>
</dbReference>
<dbReference type="Proteomes" id="UP001595851">
    <property type="component" value="Unassembled WGS sequence"/>
</dbReference>
<dbReference type="SUPFAM" id="SSF51011">
    <property type="entry name" value="Glycosyl hydrolase domain"/>
    <property type="match status" value="1"/>
</dbReference>
<organism evidence="3 4">
    <name type="scientific">Nonomuraea purpurea</name>
    <dbReference type="NCBI Taxonomy" id="1849276"/>
    <lineage>
        <taxon>Bacteria</taxon>
        <taxon>Bacillati</taxon>
        <taxon>Actinomycetota</taxon>
        <taxon>Actinomycetes</taxon>
        <taxon>Streptosporangiales</taxon>
        <taxon>Streptosporangiaceae</taxon>
        <taxon>Nonomuraea</taxon>
    </lineage>
</organism>
<dbReference type="InterPro" id="IPR006047">
    <property type="entry name" value="GH13_cat_dom"/>
</dbReference>
<evidence type="ECO:0000259" key="2">
    <source>
        <dbReference type="SMART" id="SM00642"/>
    </source>
</evidence>
<evidence type="ECO:0000313" key="3">
    <source>
        <dbReference type="EMBL" id="MFC4010154.1"/>
    </source>
</evidence>
<dbReference type="Gene3D" id="3.90.400.10">
    <property type="entry name" value="Oligo-1,6-glucosidase, Domain 2"/>
    <property type="match status" value="1"/>
</dbReference>
<reference evidence="4" key="1">
    <citation type="journal article" date="2019" name="Int. J. Syst. Evol. Microbiol.">
        <title>The Global Catalogue of Microorganisms (GCM) 10K type strain sequencing project: providing services to taxonomists for standard genome sequencing and annotation.</title>
        <authorList>
            <consortium name="The Broad Institute Genomics Platform"/>
            <consortium name="The Broad Institute Genome Sequencing Center for Infectious Disease"/>
            <person name="Wu L."/>
            <person name="Ma J."/>
        </authorList>
    </citation>
    <scope>NUCLEOTIDE SEQUENCE [LARGE SCALE GENOMIC DNA]</scope>
    <source>
        <strain evidence="4">TBRC 1276</strain>
    </source>
</reference>
<dbReference type="Pfam" id="PF00128">
    <property type="entry name" value="Alpha-amylase"/>
    <property type="match status" value="1"/>
</dbReference>
<keyword evidence="4" id="KW-1185">Reference proteome</keyword>
<protein>
    <submittedName>
        <fullName evidence="3">Alpha-amylase family glycosyl hydrolase</fullName>
    </submittedName>
</protein>
<comment type="similarity">
    <text evidence="1">Belongs to the glycosyl hydrolase 13 family.</text>
</comment>
<dbReference type="RefSeq" id="WP_379530171.1">
    <property type="nucleotide sequence ID" value="NZ_JBHSBI010000011.1"/>
</dbReference>
<name>A0ABV8GDD4_9ACTN</name>
<gene>
    <name evidence="3" type="ORF">ACFOY2_23205</name>
</gene>
<dbReference type="InterPro" id="IPR013780">
    <property type="entry name" value="Glyco_hydro_b"/>
</dbReference>
<dbReference type="EMBL" id="JBHSBI010000011">
    <property type="protein sequence ID" value="MFC4010154.1"/>
    <property type="molecule type" value="Genomic_DNA"/>
</dbReference>
<sequence>MSTGQWWREGVFYQVYVPSFQDGDADGFGDLRGVERRLDYIAALGVTAIWLSPVYASPLLDFGYDVSGYTEIGAPFGDLATFDRVVRGAHARGLRVVLDYVPQHTSSEHPWFRDALSGRDSAHRDWYLWHDPKPGGGPPNNWASAFGGPSWTFHEPTGQYYYHAHLPEQPSLNWRNPDVQQAMFDVMRFWLDRGVDGFRVDAVWRLIKDARLRDNPMDDGGESFEIGGAAAHTTVRQVQKYTADQPELPGLLAKMHTVAEEYDDRMLMGELHLKLERVAALGERGLDIAMNFSLIDAPWNGVDLADLIRRYHAALPSRSHPNWVLSNHDRSRLASRIGAERVPGALALLLTLQGTPTLYYGDELGLPDAPVDSAHARDCAELRAPGLGLGRDPQRMPMPWCEKPAHAGFCADDVEPWLPIPAWAGRFSVERQERDPRSVLRLVKELLTLRRELAALRQGGTTVLSAHPDHLTYLRGDGEDSVLVAVNLSDHDQTIEFDGSRSTRWSSHSTERDRLTGTVTLAPFEARLLVGDAQRTFT</sequence>
<keyword evidence="3" id="KW-0378">Hydrolase</keyword>